<evidence type="ECO:0000313" key="2">
    <source>
        <dbReference type="EMBL" id="NGO66810.1"/>
    </source>
</evidence>
<feature type="compositionally biased region" description="Low complexity" evidence="1">
    <location>
        <begin position="154"/>
        <end position="169"/>
    </location>
</feature>
<comment type="caution">
    <text evidence="2">The sequence shown here is derived from an EMBL/GenBank/DDBJ whole genome shotgun (WGS) entry which is preliminary data.</text>
</comment>
<dbReference type="AlphaFoldDB" id="A0A6G4WQ90"/>
<evidence type="ECO:0000256" key="1">
    <source>
        <dbReference type="SAM" id="MobiDB-lite"/>
    </source>
</evidence>
<protein>
    <submittedName>
        <fullName evidence="2">Uncharacterized protein</fullName>
    </submittedName>
</protein>
<accession>A0A6G4WQ90</accession>
<organism evidence="2 3">
    <name type="scientific">Streptomyces boncukensis</name>
    <dbReference type="NCBI Taxonomy" id="2711219"/>
    <lineage>
        <taxon>Bacteria</taxon>
        <taxon>Bacillati</taxon>
        <taxon>Actinomycetota</taxon>
        <taxon>Actinomycetes</taxon>
        <taxon>Kitasatosporales</taxon>
        <taxon>Streptomycetaceae</taxon>
        <taxon>Streptomyces</taxon>
    </lineage>
</organism>
<proteinExistence type="predicted"/>
<feature type="compositionally biased region" description="Gly residues" evidence="1">
    <location>
        <begin position="144"/>
        <end position="153"/>
    </location>
</feature>
<feature type="region of interest" description="Disordered" evidence="1">
    <location>
        <begin position="144"/>
        <end position="181"/>
    </location>
</feature>
<reference evidence="2 3" key="1">
    <citation type="submission" date="2020-02" db="EMBL/GenBank/DDBJ databases">
        <title>Whole-genome analyses of novel actinobacteria.</title>
        <authorList>
            <person name="Sahin N."/>
            <person name="Tatar D."/>
        </authorList>
    </citation>
    <scope>NUCLEOTIDE SEQUENCE [LARGE SCALE GENOMIC DNA]</scope>
    <source>
        <strain evidence="2 3">SB3404</strain>
    </source>
</reference>
<sequence length="181" mass="19647">MSQRRQFTLNTEPHVAEIGSTELLFQPEVMGAQFLDAYEDLQQTQKQLGVDMNDLARVEPEKLRSIVRSLRVFLARLMLPESAEQFARWDVVQAGEVVESFGTPEEAVEHADGLEDAAVVDAGMQLPDRVLVELLEWAVELYGGGQRPTGSSGGSAAASPPPGTRGRAASPSKASTRARGR</sequence>
<dbReference type="EMBL" id="JAAKZZ010000001">
    <property type="protein sequence ID" value="NGO66810.1"/>
    <property type="molecule type" value="Genomic_DNA"/>
</dbReference>
<keyword evidence="3" id="KW-1185">Reference proteome</keyword>
<dbReference type="RefSeq" id="WP_165296486.1">
    <property type="nucleotide sequence ID" value="NZ_JAAKZZ010000001.1"/>
</dbReference>
<dbReference type="Proteomes" id="UP000477722">
    <property type="component" value="Unassembled WGS sequence"/>
</dbReference>
<gene>
    <name evidence="2" type="ORF">G5C65_00215</name>
</gene>
<evidence type="ECO:0000313" key="3">
    <source>
        <dbReference type="Proteomes" id="UP000477722"/>
    </source>
</evidence>
<name>A0A6G4WQ90_9ACTN</name>